<feature type="region of interest" description="Disordered" evidence="9">
    <location>
        <begin position="647"/>
        <end position="671"/>
    </location>
</feature>
<feature type="compositionally biased region" description="Low complexity" evidence="9">
    <location>
        <begin position="231"/>
        <end position="241"/>
    </location>
</feature>
<dbReference type="InterPro" id="IPR001067">
    <property type="entry name" value="Nuc_translocat"/>
</dbReference>
<evidence type="ECO:0000256" key="3">
    <source>
        <dbReference type="ARBA" id="ARBA00023108"/>
    </source>
</evidence>
<dbReference type="InterPro" id="IPR047230">
    <property type="entry name" value="CLOCK-like"/>
</dbReference>
<evidence type="ECO:0000256" key="4">
    <source>
        <dbReference type="ARBA" id="ARBA00023125"/>
    </source>
</evidence>
<feature type="domain" description="PAS" evidence="10">
    <location>
        <begin position="279"/>
        <end position="326"/>
    </location>
</feature>
<feature type="region of interest" description="Disordered" evidence="9">
    <location>
        <begin position="397"/>
        <end position="442"/>
    </location>
</feature>
<dbReference type="STRING" id="48709.A0A1D2NDC5"/>
<evidence type="ECO:0000256" key="5">
    <source>
        <dbReference type="ARBA" id="ARBA00023159"/>
    </source>
</evidence>
<protein>
    <submittedName>
        <fullName evidence="12">Circadian locomoter output cycles protein kaput</fullName>
    </submittedName>
</protein>
<keyword evidence="1" id="KW-0677">Repeat</keyword>
<evidence type="ECO:0000256" key="2">
    <source>
        <dbReference type="ARBA" id="ARBA00023015"/>
    </source>
</evidence>
<comment type="caution">
    <text evidence="12">The sequence shown here is derived from an EMBL/GenBank/DDBJ whole genome shotgun (WGS) entry which is preliminary data.</text>
</comment>
<dbReference type="SUPFAM" id="SSF47459">
    <property type="entry name" value="HLH, helix-loop-helix DNA-binding domain"/>
    <property type="match status" value="1"/>
</dbReference>
<dbReference type="SUPFAM" id="SSF55785">
    <property type="entry name" value="PYP-like sensor domain (PAS domain)"/>
    <property type="match status" value="2"/>
</dbReference>
<dbReference type="InterPro" id="IPR013767">
    <property type="entry name" value="PAS_fold"/>
</dbReference>
<dbReference type="PRINTS" id="PR00785">
    <property type="entry name" value="NCTRNSLOCATR"/>
</dbReference>
<feature type="compositionally biased region" description="Polar residues" evidence="9">
    <location>
        <begin position="426"/>
        <end position="438"/>
    </location>
</feature>
<dbReference type="InterPro" id="IPR035965">
    <property type="entry name" value="PAS-like_dom_sf"/>
</dbReference>
<dbReference type="PANTHER" id="PTHR46055">
    <property type="entry name" value="CIRCADIAN LOCOMOTER OUTPUT CYCLES PROTEIN KAPUT"/>
    <property type="match status" value="1"/>
</dbReference>
<dbReference type="Gene3D" id="4.10.280.10">
    <property type="entry name" value="Helix-loop-helix DNA-binding domain"/>
    <property type="match status" value="1"/>
</dbReference>
<dbReference type="EMBL" id="LJIJ01000080">
    <property type="protein sequence ID" value="ODN03267.1"/>
    <property type="molecule type" value="Genomic_DNA"/>
</dbReference>
<name>A0A1D2NDC5_ORCCI</name>
<evidence type="ECO:0000256" key="6">
    <source>
        <dbReference type="ARBA" id="ARBA00023163"/>
    </source>
</evidence>
<dbReference type="GO" id="GO:0032922">
    <property type="term" value="P:circadian regulation of gene expression"/>
    <property type="evidence" value="ECO:0007669"/>
    <property type="project" value="InterPro"/>
</dbReference>
<proteinExistence type="predicted"/>
<dbReference type="PROSITE" id="PS50112">
    <property type="entry name" value="PAS"/>
    <property type="match status" value="2"/>
</dbReference>
<keyword evidence="7" id="KW-0539">Nucleus</keyword>
<dbReference type="AlphaFoldDB" id="A0A1D2NDC5"/>
<dbReference type="Pfam" id="PF00010">
    <property type="entry name" value="HLH"/>
    <property type="match status" value="1"/>
</dbReference>
<dbReference type="SMART" id="SM00086">
    <property type="entry name" value="PAC"/>
    <property type="match status" value="1"/>
</dbReference>
<dbReference type="Proteomes" id="UP000094527">
    <property type="component" value="Unassembled WGS sequence"/>
</dbReference>
<evidence type="ECO:0000256" key="9">
    <source>
        <dbReference type="SAM" id="MobiDB-lite"/>
    </source>
</evidence>
<keyword evidence="2" id="KW-0805">Transcription regulation</keyword>
<feature type="non-terminal residue" evidence="12">
    <location>
        <position position="671"/>
    </location>
</feature>
<dbReference type="PANTHER" id="PTHR46055:SF3">
    <property type="entry name" value="CIRCADIAN LOCOMOTER OUTPUT CYCLES PROTEIN KAPUT"/>
    <property type="match status" value="1"/>
</dbReference>
<dbReference type="CDD" id="cd00130">
    <property type="entry name" value="PAS"/>
    <property type="match status" value="2"/>
</dbReference>
<feature type="compositionally biased region" description="Low complexity" evidence="9">
    <location>
        <begin position="647"/>
        <end position="664"/>
    </location>
</feature>
<keyword evidence="4" id="KW-0238">DNA-binding</keyword>
<dbReference type="InterPro" id="IPR001610">
    <property type="entry name" value="PAC"/>
</dbReference>
<dbReference type="CDD" id="cd19735">
    <property type="entry name" value="bHLH-PAS_dCLOCK"/>
    <property type="match status" value="1"/>
</dbReference>
<dbReference type="GO" id="GO:0000978">
    <property type="term" value="F:RNA polymerase II cis-regulatory region sequence-specific DNA binding"/>
    <property type="evidence" value="ECO:0007669"/>
    <property type="project" value="TreeGrafter"/>
</dbReference>
<feature type="domain" description="PAS" evidence="10">
    <location>
        <begin position="106"/>
        <end position="185"/>
    </location>
</feature>
<dbReference type="GO" id="GO:0000981">
    <property type="term" value="F:DNA-binding transcription factor activity, RNA polymerase II-specific"/>
    <property type="evidence" value="ECO:0007669"/>
    <property type="project" value="InterPro"/>
</dbReference>
<dbReference type="InterPro" id="IPR000014">
    <property type="entry name" value="PAS"/>
</dbReference>
<evidence type="ECO:0000313" key="12">
    <source>
        <dbReference type="EMBL" id="ODN03267.1"/>
    </source>
</evidence>
<evidence type="ECO:0000256" key="1">
    <source>
        <dbReference type="ARBA" id="ARBA00022737"/>
    </source>
</evidence>
<feature type="region of interest" description="Disordered" evidence="9">
    <location>
        <begin position="221"/>
        <end position="241"/>
    </location>
</feature>
<dbReference type="Pfam" id="PF14598">
    <property type="entry name" value="PAS_11"/>
    <property type="match status" value="1"/>
</dbReference>
<dbReference type="Gene3D" id="3.30.450.20">
    <property type="entry name" value="PAS domain"/>
    <property type="match status" value="2"/>
</dbReference>
<reference evidence="12 13" key="1">
    <citation type="journal article" date="2016" name="Genome Biol. Evol.">
        <title>Gene Family Evolution Reflects Adaptation to Soil Environmental Stressors in the Genome of the Collembolan Orchesella cincta.</title>
        <authorList>
            <person name="Faddeeva-Vakhrusheva A."/>
            <person name="Derks M.F."/>
            <person name="Anvar S.Y."/>
            <person name="Agamennone V."/>
            <person name="Suring W."/>
            <person name="Smit S."/>
            <person name="van Straalen N.M."/>
            <person name="Roelofs D."/>
        </authorList>
    </citation>
    <scope>NUCLEOTIDE SEQUENCE [LARGE SCALE GENOMIC DNA]</scope>
    <source>
        <tissue evidence="12">Mixed pool</tissue>
    </source>
</reference>
<accession>A0A1D2NDC5</accession>
<dbReference type="PROSITE" id="PS50888">
    <property type="entry name" value="BHLH"/>
    <property type="match status" value="1"/>
</dbReference>
<feature type="domain" description="BHLH" evidence="11">
    <location>
        <begin position="33"/>
        <end position="83"/>
    </location>
</feature>
<evidence type="ECO:0000313" key="13">
    <source>
        <dbReference type="Proteomes" id="UP000094527"/>
    </source>
</evidence>
<keyword evidence="6" id="KW-0804">Transcription</keyword>
<dbReference type="SMART" id="SM00091">
    <property type="entry name" value="PAS"/>
    <property type="match status" value="2"/>
</dbReference>
<dbReference type="GO" id="GO:0046983">
    <property type="term" value="F:protein dimerization activity"/>
    <property type="evidence" value="ECO:0007669"/>
    <property type="project" value="InterPro"/>
</dbReference>
<evidence type="ECO:0000256" key="8">
    <source>
        <dbReference type="SAM" id="Coils"/>
    </source>
</evidence>
<evidence type="ECO:0000259" key="10">
    <source>
        <dbReference type="PROSITE" id="PS50112"/>
    </source>
</evidence>
<dbReference type="OrthoDB" id="411251at2759"/>
<keyword evidence="8" id="KW-0175">Coiled coil</keyword>
<feature type="region of interest" description="Disordered" evidence="9">
    <location>
        <begin position="1"/>
        <end position="41"/>
    </location>
</feature>
<dbReference type="Pfam" id="PF00989">
    <property type="entry name" value="PAS"/>
    <property type="match status" value="1"/>
</dbReference>
<evidence type="ECO:0000256" key="7">
    <source>
        <dbReference type="ARBA" id="ARBA00023242"/>
    </source>
</evidence>
<dbReference type="GO" id="GO:1990513">
    <property type="term" value="C:CLOCK-BMAL transcription complex"/>
    <property type="evidence" value="ECO:0007669"/>
    <property type="project" value="TreeGrafter"/>
</dbReference>
<dbReference type="GO" id="GO:0045944">
    <property type="term" value="P:positive regulation of transcription by RNA polymerase II"/>
    <property type="evidence" value="ECO:0007669"/>
    <property type="project" value="UniProtKB-ARBA"/>
</dbReference>
<feature type="compositionally biased region" description="Acidic residues" evidence="9">
    <location>
        <begin position="21"/>
        <end position="30"/>
    </location>
</feature>
<dbReference type="SMART" id="SM00353">
    <property type="entry name" value="HLH"/>
    <property type="match status" value="1"/>
</dbReference>
<evidence type="ECO:0000259" key="11">
    <source>
        <dbReference type="PROSITE" id="PS50888"/>
    </source>
</evidence>
<dbReference type="InterPro" id="IPR011598">
    <property type="entry name" value="bHLH_dom"/>
</dbReference>
<keyword evidence="5" id="KW-0010">Activator</keyword>
<keyword evidence="3" id="KW-0090">Biological rhythms</keyword>
<gene>
    <name evidence="12" type="ORF">Ocin01_03423</name>
</gene>
<feature type="coiled-coil region" evidence="8">
    <location>
        <begin position="576"/>
        <end position="603"/>
    </location>
</feature>
<sequence>MSYGSTRHSESPGSRRSMDGDTTEDGGDDRDETKRRSRNLSEKKRRDQFNILVNELCTMVSTSPRKMDKSTVLKATIAFLKAHNELAVQSQVQETQEDWKPSFLSNEEFTHLMLEVLYSHYVALDGFIIVISSSGKILYVSESITSLLGYLSSEMVSGGNTIYDFVQSEERNDLYGVLSNLGDEKFKSQVSMVLNFRVGGLETDEENQKYQLIKLIGDSKSNMDKSEGEMSESSNSGSGSESVLIATGRLLVCDLLREMSVVVDSEKNEFSSRHSLEWKFLFLDHRAPPIIGYLPFEVLGTSGYDYYHVEDLEKVATCHEALMQRGEGTSCYYRFLTKGQQWIWLQTRFYITYHQWNSKPEFIVCTHRVVWLVDYAEVMKKLLGDAPVVSFDENSSAARLGPSLPKQPKLEKGHSSLKSSSRHKNGSLSYGSLGSKRSSGTRKLELPPKFALALSSAHPILVHSQGHSSPIQMPQVMSIADTLMSSSNVAVALHPQVSQLVHPSHQPTLTNTTVPRLIGTSATVALPVATYNSLPQTPALSIASTVPIQASQMGISMPQSIVVGHPVIASQPCVLQDQLLKKHAELQRQILQQQEELRRVSEQLLMSQCSWIQTDSIILPQNHNHSVHLQPHDENAPHQQCQQPLMAYSPHPASHLPAAPTSSTNSESGHT</sequence>
<dbReference type="OMA" id="HNERSAQ"/>
<dbReference type="InterPro" id="IPR036638">
    <property type="entry name" value="HLH_DNA-bd_sf"/>
</dbReference>
<dbReference type="GO" id="GO:0005737">
    <property type="term" value="C:cytoplasm"/>
    <property type="evidence" value="ECO:0007669"/>
    <property type="project" value="InterPro"/>
</dbReference>
<organism evidence="12 13">
    <name type="scientific">Orchesella cincta</name>
    <name type="common">Springtail</name>
    <name type="synonym">Podura cincta</name>
    <dbReference type="NCBI Taxonomy" id="48709"/>
    <lineage>
        <taxon>Eukaryota</taxon>
        <taxon>Metazoa</taxon>
        <taxon>Ecdysozoa</taxon>
        <taxon>Arthropoda</taxon>
        <taxon>Hexapoda</taxon>
        <taxon>Collembola</taxon>
        <taxon>Entomobryomorpha</taxon>
        <taxon>Entomobryoidea</taxon>
        <taxon>Orchesellidae</taxon>
        <taxon>Orchesellinae</taxon>
        <taxon>Orchesella</taxon>
    </lineage>
</organism>
<keyword evidence="13" id="KW-1185">Reference proteome</keyword>
<feature type="compositionally biased region" description="Polar residues" evidence="9">
    <location>
        <begin position="1"/>
        <end position="14"/>
    </location>
</feature>
<feature type="compositionally biased region" description="Basic and acidic residues" evidence="9">
    <location>
        <begin position="31"/>
        <end position="41"/>
    </location>
</feature>